<gene>
    <name evidence="1" type="ORF">MPEBLZ_01463</name>
</gene>
<evidence type="ECO:0000313" key="2">
    <source>
        <dbReference type="Proteomes" id="UP000050360"/>
    </source>
</evidence>
<dbReference type="AlphaFoldDB" id="A0A0P8E1D1"/>
<dbReference type="Proteomes" id="UP000050360">
    <property type="component" value="Unassembled WGS sequence"/>
</dbReference>
<reference evidence="1 2" key="1">
    <citation type="submission" date="2015-09" db="EMBL/GenBank/DDBJ databases">
        <title>A metagenomics-based metabolic model of nitrate-dependent anaerobic oxidation of methane by Methanoperedens-like archaea.</title>
        <authorList>
            <person name="Arshad A."/>
            <person name="Speth D.R."/>
            <person name="De Graaf R.M."/>
            <person name="Op Den Camp H.J."/>
            <person name="Jetten M.S."/>
            <person name="Welte C.U."/>
        </authorList>
    </citation>
    <scope>NUCLEOTIDE SEQUENCE [LARGE SCALE GENOMIC DNA]</scope>
</reference>
<comment type="caution">
    <text evidence="1">The sequence shown here is derived from an EMBL/GenBank/DDBJ whole genome shotgun (WGS) entry which is preliminary data.</text>
</comment>
<dbReference type="EMBL" id="LKCM01000118">
    <property type="protein sequence ID" value="KPQ43995.1"/>
    <property type="molecule type" value="Genomic_DNA"/>
</dbReference>
<proteinExistence type="predicted"/>
<name>A0A0P8E1D1_9EURY</name>
<sequence>MQPSTNFLLTTQKNILPPLKEITNNKLNTLVDRWIRPIDNKNLKIWIHKSKDKFIHQSIGIGLGTRVKPNIFTFAVLDTNSVQWLEDVLKESANTYNKNKNRKKSTEDISILWNKRRVLDKIRKISITTSVIQKGDNVSIELMINSSKAFLYTDLNLNDVEWILKTLNVAKNLIATAEESGDIEHAE</sequence>
<accession>A0A0P8E1D1</accession>
<organism evidence="1 2">
    <name type="scientific">Candidatus Methanoperedens nitratireducens</name>
    <dbReference type="NCBI Taxonomy" id="1392998"/>
    <lineage>
        <taxon>Archaea</taxon>
        <taxon>Methanobacteriati</taxon>
        <taxon>Methanobacteriota</taxon>
        <taxon>Stenosarchaea group</taxon>
        <taxon>Methanomicrobia</taxon>
        <taxon>Methanosarcinales</taxon>
        <taxon>ANME-2 cluster</taxon>
        <taxon>Candidatus Methanoperedentaceae</taxon>
        <taxon>Candidatus Methanoperedens</taxon>
    </lineage>
</organism>
<evidence type="ECO:0000313" key="1">
    <source>
        <dbReference type="EMBL" id="KPQ43995.1"/>
    </source>
</evidence>
<protein>
    <submittedName>
        <fullName evidence="1">Uncharacterized protein</fullName>
    </submittedName>
</protein>